<comment type="subcellular location">
    <subcellularLocation>
        <location evidence="1">Cell membrane</location>
        <topology evidence="1">Multi-pass membrane protein</topology>
    </subcellularLocation>
</comment>
<feature type="transmembrane region" description="Helical" evidence="6">
    <location>
        <begin position="250"/>
        <end position="270"/>
    </location>
</feature>
<dbReference type="GO" id="GO:0005886">
    <property type="term" value="C:plasma membrane"/>
    <property type="evidence" value="ECO:0007669"/>
    <property type="project" value="UniProtKB-SubCell"/>
</dbReference>
<sequence>MIILSTAICLSLVFFLFLKAFNKAIRDYEQHFKGTAKYGLQDIFIFIDPLQLWLVVVLFAITIGLLTWMFTLNIFIAIVCALISLILPPIFFHQLKKRRIKRYDDQLPDMLLSLSSALKSGIGMQSALKILIQEAPAPLSQEFGLALHEQRLGLSFDEAMDNLLRRIPTNANQMVISSLKVASQTGGNLSEVLERVAMTLRSIKQIEEKIQALTSQGKMQANVMIALPIFLLLVLNIGQEQGLHRLFTSTSGLVMLVVVVILEVCGYLFIRKITAIDI</sequence>
<protein>
    <submittedName>
        <fullName evidence="8">Secretion system protein F</fullName>
    </submittedName>
</protein>
<keyword evidence="5 6" id="KW-0472">Membrane</keyword>
<dbReference type="InterPro" id="IPR042094">
    <property type="entry name" value="T2SS_GspF_sf"/>
</dbReference>
<evidence type="ECO:0000256" key="5">
    <source>
        <dbReference type="ARBA" id="ARBA00023136"/>
    </source>
</evidence>
<evidence type="ECO:0000256" key="4">
    <source>
        <dbReference type="ARBA" id="ARBA00022989"/>
    </source>
</evidence>
<proteinExistence type="predicted"/>
<evidence type="ECO:0000313" key="8">
    <source>
        <dbReference type="EMBL" id="ETD73084.1"/>
    </source>
</evidence>
<feature type="transmembrane region" description="Helical" evidence="6">
    <location>
        <begin position="43"/>
        <end position="66"/>
    </location>
</feature>
<keyword evidence="2" id="KW-1003">Cell membrane</keyword>
<dbReference type="AlphaFoldDB" id="V8G978"/>
<comment type="caution">
    <text evidence="8">The sequence shown here is derived from an EMBL/GenBank/DDBJ whole genome shotgun (WGS) entry which is preliminary data.</text>
</comment>
<evidence type="ECO:0000259" key="7">
    <source>
        <dbReference type="Pfam" id="PF00482"/>
    </source>
</evidence>
<reference evidence="8 9" key="1">
    <citation type="submission" date="2013-11" db="EMBL/GenBank/DDBJ databases">
        <title>Genomic analysis of Pelistega sp. HM-7.</title>
        <authorList>
            <person name="Kumbhare S.V."/>
            <person name="Shetty S.A."/>
            <person name="Sharma O."/>
            <person name="Dhotre D.P."/>
        </authorList>
    </citation>
    <scope>NUCLEOTIDE SEQUENCE [LARGE SCALE GENOMIC DNA]</scope>
    <source>
        <strain evidence="8 9">HM-7</strain>
    </source>
</reference>
<keyword evidence="9" id="KW-1185">Reference proteome</keyword>
<feature type="transmembrane region" description="Helical" evidence="6">
    <location>
        <begin position="72"/>
        <end position="92"/>
    </location>
</feature>
<dbReference type="RefSeq" id="WP_023948760.1">
    <property type="nucleotide sequence ID" value="NZ_AYSV01000002.1"/>
</dbReference>
<dbReference type="PANTHER" id="PTHR35007">
    <property type="entry name" value="INTEGRAL MEMBRANE PROTEIN-RELATED"/>
    <property type="match status" value="1"/>
</dbReference>
<dbReference type="Pfam" id="PF00482">
    <property type="entry name" value="T2SSF"/>
    <property type="match status" value="1"/>
</dbReference>
<keyword evidence="3 6" id="KW-0812">Transmembrane</keyword>
<feature type="transmembrane region" description="Helical" evidence="6">
    <location>
        <begin position="6"/>
        <end position="22"/>
    </location>
</feature>
<feature type="transmembrane region" description="Helical" evidence="6">
    <location>
        <begin position="219"/>
        <end position="238"/>
    </location>
</feature>
<dbReference type="EMBL" id="AYSV01000002">
    <property type="protein sequence ID" value="ETD73084.1"/>
    <property type="molecule type" value="Genomic_DNA"/>
</dbReference>
<gene>
    <name evidence="8" type="ORF">V757_00305</name>
</gene>
<dbReference type="OrthoDB" id="597333at2"/>
<evidence type="ECO:0000256" key="6">
    <source>
        <dbReference type="SAM" id="Phobius"/>
    </source>
</evidence>
<dbReference type="PANTHER" id="PTHR35007:SF1">
    <property type="entry name" value="PILUS ASSEMBLY PROTEIN"/>
    <property type="match status" value="1"/>
</dbReference>
<dbReference type="Gene3D" id="1.20.81.30">
    <property type="entry name" value="Type II secretion system (T2SS), domain F"/>
    <property type="match status" value="1"/>
</dbReference>
<feature type="domain" description="Type II secretion system protein GspF" evidence="7">
    <location>
        <begin position="111"/>
        <end position="235"/>
    </location>
</feature>
<organism evidence="8 9">
    <name type="scientific">Pelistega indica</name>
    <dbReference type="NCBI Taxonomy" id="1414851"/>
    <lineage>
        <taxon>Bacteria</taxon>
        <taxon>Pseudomonadati</taxon>
        <taxon>Pseudomonadota</taxon>
        <taxon>Betaproteobacteria</taxon>
        <taxon>Burkholderiales</taxon>
        <taxon>Alcaligenaceae</taxon>
        <taxon>Pelistega</taxon>
    </lineage>
</organism>
<name>V8G978_9BURK</name>
<evidence type="ECO:0000256" key="1">
    <source>
        <dbReference type="ARBA" id="ARBA00004651"/>
    </source>
</evidence>
<accession>V8G978</accession>
<evidence type="ECO:0000256" key="2">
    <source>
        <dbReference type="ARBA" id="ARBA00022475"/>
    </source>
</evidence>
<keyword evidence="4 6" id="KW-1133">Transmembrane helix</keyword>
<dbReference type="InterPro" id="IPR018076">
    <property type="entry name" value="T2SS_GspF_dom"/>
</dbReference>
<evidence type="ECO:0000313" key="9">
    <source>
        <dbReference type="Proteomes" id="UP000018766"/>
    </source>
</evidence>
<dbReference type="Proteomes" id="UP000018766">
    <property type="component" value="Unassembled WGS sequence"/>
</dbReference>
<evidence type="ECO:0000256" key="3">
    <source>
        <dbReference type="ARBA" id="ARBA00022692"/>
    </source>
</evidence>